<gene>
    <name evidence="1" type="ORF">GO594_13130</name>
</gene>
<evidence type="ECO:0000313" key="1">
    <source>
        <dbReference type="EMBL" id="MWK56923.1"/>
    </source>
</evidence>
<proteinExistence type="predicted"/>
<dbReference type="RefSeq" id="WP_160481043.1">
    <property type="nucleotide sequence ID" value="NZ_WTFN01000027.1"/>
</dbReference>
<organism evidence="1 2">
    <name type="scientific">Metapseudomonas otitidis</name>
    <dbReference type="NCBI Taxonomy" id="319939"/>
    <lineage>
        <taxon>Bacteria</taxon>
        <taxon>Pseudomonadati</taxon>
        <taxon>Pseudomonadota</taxon>
        <taxon>Gammaproteobacteria</taxon>
        <taxon>Pseudomonadales</taxon>
        <taxon>Pseudomonadaceae</taxon>
        <taxon>Metapseudomonas</taxon>
    </lineage>
</organism>
<dbReference type="EMBL" id="WTFN01000027">
    <property type="protein sequence ID" value="MWK56923.1"/>
    <property type="molecule type" value="Genomic_DNA"/>
</dbReference>
<protein>
    <submittedName>
        <fullName evidence="1">Uncharacterized protein</fullName>
    </submittedName>
</protein>
<evidence type="ECO:0000313" key="2">
    <source>
        <dbReference type="Proteomes" id="UP000461288"/>
    </source>
</evidence>
<sequence>MGQNIDQVDDNEYMAVTEAMAVFGEEIEQRGSRTWLGISLAEDGCEIAALGGRVSPEALDRLDALLTQLRVSAQDVPDGEPVVLHLSPEA</sequence>
<name>A0A7X3H7Q6_9GAMM</name>
<dbReference type="Proteomes" id="UP000461288">
    <property type="component" value="Unassembled WGS sequence"/>
</dbReference>
<reference evidence="1 2" key="1">
    <citation type="submission" date="2019-12" db="EMBL/GenBank/DDBJ databases">
        <title>Draft genome sequence of Pseudomonas otitidis recovered from a chicken carcass.</title>
        <authorList>
            <person name="Vieira T.R."/>
            <person name="Oliviera E.F.C."/>
            <person name="Silva N.M.V."/>
            <person name="Sambrano G.E."/>
            <person name="Cibulski S.P."/>
            <person name="Cardoso M.R.I."/>
        </authorList>
    </citation>
    <scope>NUCLEOTIDE SEQUENCE [LARGE SCALE GENOMIC DNA]</scope>
    <source>
        <strain evidence="1 2">25_K</strain>
    </source>
</reference>
<accession>A0A7X3H7Q6</accession>
<comment type="caution">
    <text evidence="1">The sequence shown here is derived from an EMBL/GenBank/DDBJ whole genome shotgun (WGS) entry which is preliminary data.</text>
</comment>
<dbReference type="AlphaFoldDB" id="A0A7X3H7Q6"/>